<dbReference type="InterPro" id="IPR037165">
    <property type="entry name" value="AldOxase/xan_DH_Mopterin-bd_sf"/>
</dbReference>
<sequence>MKTKITITVNGVIYNKTVEDTLNLLNFLREDLGLIGTKNGCGKGHCGTCTVIVNGEAKRSCIVRMNKLDGAIVETIEGISSQEGLNYIQEGFVQEGAIQCGFCTPGMIMATKALLDKNDDPSEEAIKEALKNNVCRCTGYTTIIKAVKKAAYLKKQQAECVKESILSNQYIGQSVIRKDALSKVKGERVFADDYKEKDMLYGKMVFSQYAHAKIISIDTKEAEESEGVVKIAMAKDIPGQNAFGLFEAEQPVIAENEVKYLGEVVAVVYAKTNEQAEHAARLVKVEYEVLKPILSPIEAFEEDAPLVHEDRENNIVHYVNVRKGEVDEGFKNADVVIEGYYYTPAIEHAYLEPEACLAKPEEDTITIWTGNQGSKAYQEMIATSLDLPMEKIRVIYTPCGGGFGGKEEPTVQIHAALGTYLTQKPVKMVLTREESIRMSIKRHPMHVWMKHGATKDGKLVAMESRVIADAGAYMSQTKPVIFRSAVTATGPYVIPNVKADSYGLYTHNNPSGAFRGFGSTQASFGAEIQMDKIAEKLNMDPVELRRKNAFKEGELTSTGQLLKDGVGYLETLEAAQNALNKMKEDYQGVTRPTHKKLGFGLASSYKNVGIGTGKLDQAGAIIEIEESGRITVKMGATDMGQGVDTIVAQIAATALNVPYDIIDVIACDTLICPDGGMTTASRQTYVTGNAVKKAANLLKEKLSQYIEVNEKNQETLAFVYQEASKKGEKLSVETDYRPPKTYPHDGNANPVPGKPIEAYDIHYSYCFATAAVALEVDTRTGEVKVLKVSAAQDVGKAIHPQNIKGQIEGAVVMGMGFALSEEFLQDDTKIITDNLNQLRIPKITDIPEIAPIIVEVKQNEGPYGAKGMGEVGLNPMAPAISNAIFDAVGIRLQILPMKKEKVLSALKG</sequence>
<evidence type="ECO:0000256" key="3">
    <source>
        <dbReference type="ARBA" id="ARBA00023002"/>
    </source>
</evidence>
<evidence type="ECO:0000256" key="2">
    <source>
        <dbReference type="ARBA" id="ARBA00022723"/>
    </source>
</evidence>
<dbReference type="InterPro" id="IPR016208">
    <property type="entry name" value="Ald_Oxase/xanthine_DH-like"/>
</dbReference>
<dbReference type="Gene3D" id="3.90.1170.50">
    <property type="entry name" value="Aldehyde oxidase/xanthine dehydrogenase, a/b hammerhead"/>
    <property type="match status" value="1"/>
</dbReference>
<evidence type="ECO:0000256" key="4">
    <source>
        <dbReference type="ARBA" id="ARBA00023004"/>
    </source>
</evidence>
<dbReference type="InterPro" id="IPR036884">
    <property type="entry name" value="2Fe-2S-bd_dom_sf"/>
</dbReference>
<dbReference type="Pfam" id="PF20256">
    <property type="entry name" value="MoCoBD_2"/>
    <property type="match status" value="1"/>
</dbReference>
<dbReference type="Proteomes" id="UP000294545">
    <property type="component" value="Unassembled WGS sequence"/>
</dbReference>
<dbReference type="RefSeq" id="WP_132279069.1">
    <property type="nucleotide sequence ID" value="NZ_SMGQ01000011.1"/>
</dbReference>
<dbReference type="InterPro" id="IPR000674">
    <property type="entry name" value="Ald_Oxase/Xan_DH_a/b"/>
</dbReference>
<dbReference type="GO" id="GO:0051537">
    <property type="term" value="F:2 iron, 2 sulfur cluster binding"/>
    <property type="evidence" value="ECO:0007669"/>
    <property type="project" value="InterPro"/>
</dbReference>
<evidence type="ECO:0000259" key="5">
    <source>
        <dbReference type="PROSITE" id="PS51085"/>
    </source>
</evidence>
<dbReference type="PROSITE" id="PS00197">
    <property type="entry name" value="2FE2S_FER_1"/>
    <property type="match status" value="1"/>
</dbReference>
<evidence type="ECO:0000313" key="7">
    <source>
        <dbReference type="Proteomes" id="UP000294545"/>
    </source>
</evidence>
<keyword evidence="2" id="KW-0479">Metal-binding</keyword>
<dbReference type="AlphaFoldDB" id="A0A4R1MYZ3"/>
<dbReference type="Gene3D" id="3.10.20.30">
    <property type="match status" value="1"/>
</dbReference>
<dbReference type="PANTHER" id="PTHR11908:SF157">
    <property type="entry name" value="XANTHINE DEHYDROGENASE SUBUNIT D-RELATED"/>
    <property type="match status" value="1"/>
</dbReference>
<organism evidence="6 7">
    <name type="scientific">Natranaerovirga hydrolytica</name>
    <dbReference type="NCBI Taxonomy" id="680378"/>
    <lineage>
        <taxon>Bacteria</taxon>
        <taxon>Bacillati</taxon>
        <taxon>Bacillota</taxon>
        <taxon>Clostridia</taxon>
        <taxon>Lachnospirales</taxon>
        <taxon>Natranaerovirgaceae</taxon>
        <taxon>Natranaerovirga</taxon>
    </lineage>
</organism>
<dbReference type="Gene3D" id="3.30.365.10">
    <property type="entry name" value="Aldehyde oxidase/xanthine dehydrogenase, molybdopterin binding domain"/>
    <property type="match status" value="4"/>
</dbReference>
<comment type="similarity">
    <text evidence="1">Belongs to the xanthine dehydrogenase family.</text>
</comment>
<evidence type="ECO:0000256" key="1">
    <source>
        <dbReference type="ARBA" id="ARBA00006849"/>
    </source>
</evidence>
<keyword evidence="4" id="KW-0408">Iron</keyword>
<gene>
    <name evidence="6" type="ORF">EDC19_0164</name>
</gene>
<dbReference type="EMBL" id="SMGQ01000011">
    <property type="protein sequence ID" value="TCK97762.1"/>
    <property type="molecule type" value="Genomic_DNA"/>
</dbReference>
<proteinExistence type="inferred from homology"/>
<dbReference type="OrthoDB" id="9759099at2"/>
<dbReference type="Pfam" id="PF02738">
    <property type="entry name" value="MoCoBD_1"/>
    <property type="match status" value="1"/>
</dbReference>
<dbReference type="Pfam" id="PF01799">
    <property type="entry name" value="Fer2_2"/>
    <property type="match status" value="1"/>
</dbReference>
<keyword evidence="7" id="KW-1185">Reference proteome</keyword>
<dbReference type="Pfam" id="PF01315">
    <property type="entry name" value="Ald_Xan_dh_C"/>
    <property type="match status" value="1"/>
</dbReference>
<dbReference type="SUPFAM" id="SSF56003">
    <property type="entry name" value="Molybdenum cofactor-binding domain"/>
    <property type="match status" value="1"/>
</dbReference>
<dbReference type="PANTHER" id="PTHR11908">
    <property type="entry name" value="XANTHINE DEHYDROGENASE"/>
    <property type="match status" value="1"/>
</dbReference>
<dbReference type="InterPro" id="IPR006058">
    <property type="entry name" value="2Fe2S_fd_BS"/>
</dbReference>
<dbReference type="InterPro" id="IPR036010">
    <property type="entry name" value="2Fe-2S_ferredoxin-like_sf"/>
</dbReference>
<dbReference type="InterPro" id="IPR036856">
    <property type="entry name" value="Ald_Oxase/Xan_DH_a/b_sf"/>
</dbReference>
<dbReference type="CDD" id="cd00207">
    <property type="entry name" value="fer2"/>
    <property type="match status" value="1"/>
</dbReference>
<reference evidence="6 7" key="1">
    <citation type="submission" date="2019-03" db="EMBL/GenBank/DDBJ databases">
        <title>Genomic Encyclopedia of Type Strains, Phase IV (KMG-IV): sequencing the most valuable type-strain genomes for metagenomic binning, comparative biology and taxonomic classification.</title>
        <authorList>
            <person name="Goeker M."/>
        </authorList>
    </citation>
    <scope>NUCLEOTIDE SEQUENCE [LARGE SCALE GENOMIC DNA]</scope>
    <source>
        <strain evidence="6 7">DSM 24176</strain>
    </source>
</reference>
<keyword evidence="3" id="KW-0560">Oxidoreductase</keyword>
<protein>
    <submittedName>
        <fullName evidence="6">Selenium-dependent xanthine dehydrogenase</fullName>
    </submittedName>
</protein>
<dbReference type="Pfam" id="PF00111">
    <property type="entry name" value="Fer2"/>
    <property type="match status" value="1"/>
</dbReference>
<dbReference type="Gene3D" id="1.10.150.120">
    <property type="entry name" value="[2Fe-2S]-binding domain"/>
    <property type="match status" value="1"/>
</dbReference>
<dbReference type="PROSITE" id="PS51085">
    <property type="entry name" value="2FE2S_FER_2"/>
    <property type="match status" value="1"/>
</dbReference>
<dbReference type="SUPFAM" id="SSF47741">
    <property type="entry name" value="CO dehydrogenase ISP C-domain like"/>
    <property type="match status" value="1"/>
</dbReference>
<dbReference type="InterPro" id="IPR008274">
    <property type="entry name" value="AldOxase/xan_DH_MoCoBD1"/>
</dbReference>
<dbReference type="InterPro" id="IPR002888">
    <property type="entry name" value="2Fe-2S-bd"/>
</dbReference>
<accession>A0A4R1MYZ3</accession>
<comment type="caution">
    <text evidence="6">The sequence shown here is derived from an EMBL/GenBank/DDBJ whole genome shotgun (WGS) entry which is preliminary data.</text>
</comment>
<feature type="domain" description="2Fe-2S ferredoxin-type" evidence="5">
    <location>
        <begin position="3"/>
        <end position="79"/>
    </location>
</feature>
<dbReference type="InterPro" id="IPR012675">
    <property type="entry name" value="Beta-grasp_dom_sf"/>
</dbReference>
<dbReference type="SUPFAM" id="SSF54665">
    <property type="entry name" value="CO dehydrogenase molybdoprotein N-domain-like"/>
    <property type="match status" value="1"/>
</dbReference>
<dbReference type="SMART" id="SM01008">
    <property type="entry name" value="Ald_Xan_dh_C"/>
    <property type="match status" value="1"/>
</dbReference>
<name>A0A4R1MYZ3_9FIRM</name>
<evidence type="ECO:0000313" key="6">
    <source>
        <dbReference type="EMBL" id="TCK97762.1"/>
    </source>
</evidence>
<dbReference type="GO" id="GO:0016491">
    <property type="term" value="F:oxidoreductase activity"/>
    <property type="evidence" value="ECO:0007669"/>
    <property type="project" value="UniProtKB-KW"/>
</dbReference>
<dbReference type="InterPro" id="IPR046867">
    <property type="entry name" value="AldOxase/xan_DH_MoCoBD2"/>
</dbReference>
<dbReference type="SUPFAM" id="SSF54292">
    <property type="entry name" value="2Fe-2S ferredoxin-like"/>
    <property type="match status" value="1"/>
</dbReference>
<dbReference type="InterPro" id="IPR001041">
    <property type="entry name" value="2Fe-2S_ferredoxin-type"/>
</dbReference>
<dbReference type="FunFam" id="3.90.1170.50:FF:000001">
    <property type="entry name" value="Aldehyde oxidase 1"/>
    <property type="match status" value="1"/>
</dbReference>
<dbReference type="GO" id="GO:0005506">
    <property type="term" value="F:iron ion binding"/>
    <property type="evidence" value="ECO:0007669"/>
    <property type="project" value="InterPro"/>
</dbReference>